<dbReference type="AlphaFoldDB" id="A0A9D1GU50"/>
<protein>
    <submittedName>
        <fullName evidence="1">Uncharacterized protein</fullName>
    </submittedName>
</protein>
<reference evidence="1" key="1">
    <citation type="submission" date="2020-10" db="EMBL/GenBank/DDBJ databases">
        <authorList>
            <person name="Gilroy R."/>
        </authorList>
    </citation>
    <scope>NUCLEOTIDE SEQUENCE</scope>
    <source>
        <strain evidence="1">CHK33-4379</strain>
    </source>
</reference>
<name>A0A9D1GU50_9FIRM</name>
<proteinExistence type="predicted"/>
<evidence type="ECO:0000313" key="2">
    <source>
        <dbReference type="Proteomes" id="UP000824136"/>
    </source>
</evidence>
<accession>A0A9D1GU50</accession>
<evidence type="ECO:0000313" key="1">
    <source>
        <dbReference type="EMBL" id="HIT59506.1"/>
    </source>
</evidence>
<organism evidence="1 2">
    <name type="scientific">Candidatus Faeciplasma pullistercoris</name>
    <dbReference type="NCBI Taxonomy" id="2840800"/>
    <lineage>
        <taxon>Bacteria</taxon>
        <taxon>Bacillati</taxon>
        <taxon>Bacillota</taxon>
        <taxon>Clostridia</taxon>
        <taxon>Eubacteriales</taxon>
        <taxon>Oscillospiraceae</taxon>
        <taxon>Oscillospiraceae incertae sedis</taxon>
        <taxon>Candidatus Faeciplasma</taxon>
    </lineage>
</organism>
<comment type="caution">
    <text evidence="1">The sequence shown here is derived from an EMBL/GenBank/DDBJ whole genome shotgun (WGS) entry which is preliminary data.</text>
</comment>
<sequence length="82" mass="9947">MEEVLLIWHLSGFCFRKVRDEYPNFIRLDIGARAAWKDFWSQTLYIAYILLLDEDECEYYLEDIEDLYLLSNNQALTARLQY</sequence>
<reference evidence="1" key="2">
    <citation type="journal article" date="2021" name="PeerJ">
        <title>Extensive microbial diversity within the chicken gut microbiome revealed by metagenomics and culture.</title>
        <authorList>
            <person name="Gilroy R."/>
            <person name="Ravi A."/>
            <person name="Getino M."/>
            <person name="Pursley I."/>
            <person name="Horton D.L."/>
            <person name="Alikhan N.F."/>
            <person name="Baker D."/>
            <person name="Gharbi K."/>
            <person name="Hall N."/>
            <person name="Watson M."/>
            <person name="Adriaenssens E.M."/>
            <person name="Foster-Nyarko E."/>
            <person name="Jarju S."/>
            <person name="Secka A."/>
            <person name="Antonio M."/>
            <person name="Oren A."/>
            <person name="Chaudhuri R.R."/>
            <person name="La Ragione R."/>
            <person name="Hildebrand F."/>
            <person name="Pallen M.J."/>
        </authorList>
    </citation>
    <scope>NUCLEOTIDE SEQUENCE</scope>
    <source>
        <strain evidence="1">CHK33-4379</strain>
    </source>
</reference>
<dbReference type="Proteomes" id="UP000824136">
    <property type="component" value="Unassembled WGS sequence"/>
</dbReference>
<gene>
    <name evidence="1" type="ORF">IAC39_07350</name>
</gene>
<dbReference type="EMBL" id="DVLL01000023">
    <property type="protein sequence ID" value="HIT59506.1"/>
    <property type="molecule type" value="Genomic_DNA"/>
</dbReference>